<dbReference type="OrthoDB" id="4775649at2759"/>
<organism evidence="1 2">
    <name type="scientific">Xylaria flabelliformis</name>
    <dbReference type="NCBI Taxonomy" id="2512241"/>
    <lineage>
        <taxon>Eukaryota</taxon>
        <taxon>Fungi</taxon>
        <taxon>Dikarya</taxon>
        <taxon>Ascomycota</taxon>
        <taxon>Pezizomycotina</taxon>
        <taxon>Sordariomycetes</taxon>
        <taxon>Xylariomycetidae</taxon>
        <taxon>Xylariales</taxon>
        <taxon>Xylariaceae</taxon>
        <taxon>Xylaria</taxon>
    </lineage>
</organism>
<keyword evidence="2" id="KW-1185">Reference proteome</keyword>
<proteinExistence type="predicted"/>
<protein>
    <submittedName>
        <fullName evidence="1">Uncharacterized protein</fullName>
    </submittedName>
</protein>
<comment type="caution">
    <text evidence="1">The sequence shown here is derived from an EMBL/GenBank/DDBJ whole genome shotgun (WGS) entry which is preliminary data.</text>
</comment>
<accession>A0A553IAI4</accession>
<dbReference type="AlphaFoldDB" id="A0A553IAI4"/>
<reference evidence="2" key="1">
    <citation type="submission" date="2019-06" db="EMBL/GenBank/DDBJ databases">
        <title>Draft genome sequence of the griseofulvin-producing fungus Xylaria cubensis strain G536.</title>
        <authorList>
            <person name="Mead M.E."/>
            <person name="Raja H.A."/>
            <person name="Steenwyk J.L."/>
            <person name="Knowles S.L."/>
            <person name="Oberlies N.H."/>
            <person name="Rokas A."/>
        </authorList>
    </citation>
    <scope>NUCLEOTIDE SEQUENCE [LARGE SCALE GENOMIC DNA]</scope>
    <source>
        <strain evidence="2">G536</strain>
    </source>
</reference>
<evidence type="ECO:0000313" key="1">
    <source>
        <dbReference type="EMBL" id="TRX97215.1"/>
    </source>
</evidence>
<dbReference type="EMBL" id="VFLP01000007">
    <property type="protein sequence ID" value="TRX97215.1"/>
    <property type="molecule type" value="Genomic_DNA"/>
</dbReference>
<name>A0A553IAI4_9PEZI</name>
<dbReference type="Proteomes" id="UP000319160">
    <property type="component" value="Unassembled WGS sequence"/>
</dbReference>
<evidence type="ECO:0000313" key="2">
    <source>
        <dbReference type="Proteomes" id="UP000319160"/>
    </source>
</evidence>
<sequence length="367" mass="41387">MSSSTSLYVSSMPYDPVRSVDKPSTTYPNSALFDPNTSVMAEFSRTALYGIINRENLAEQARRQAMMVQMDWSSRPAVSSTHQQAEPEIQVKGALDCILNYTRNLVNENVPHHLHNYANGDPLYDQKNVPSPPDAINYMHGLPIEDVYDDGFAPIPSLHDRVDYHPYGSIIIPRQIPPLQESMLNSAPTVFPPSIQSEAHYPQEYVYGANSPWGQHGLPDVTFPPYQQAENHYPIPEPQSYSEMVQGVQWEGGNELLHVPQEIVRQESPEIKIEPVDDEENIYSYSYFHSSAYTPEPQAMEICESIERDDVEERYPLEPLEHTKLERAEDSDSFAYSTTGTFASTNSHASTSSSMTSYYADALDHSL</sequence>
<gene>
    <name evidence="1" type="ORF">FHL15_002009</name>
</gene>